<feature type="transmembrane region" description="Helical" evidence="1">
    <location>
        <begin position="7"/>
        <end position="24"/>
    </location>
</feature>
<feature type="transmembrane region" description="Helical" evidence="1">
    <location>
        <begin position="76"/>
        <end position="97"/>
    </location>
</feature>
<keyword evidence="1" id="KW-0472">Membrane</keyword>
<name>A0A9X1ZXM3_9FLAO</name>
<feature type="transmembrane region" description="Helical" evidence="1">
    <location>
        <begin position="39"/>
        <end position="56"/>
    </location>
</feature>
<dbReference type="Pfam" id="PF13858">
    <property type="entry name" value="DUF4199"/>
    <property type="match status" value="1"/>
</dbReference>
<evidence type="ECO:0000313" key="2">
    <source>
        <dbReference type="EMBL" id="MCL6219563.1"/>
    </source>
</evidence>
<dbReference type="AlphaFoldDB" id="A0A9X1ZXM3"/>
<dbReference type="Proteomes" id="UP001139521">
    <property type="component" value="Unassembled WGS sequence"/>
</dbReference>
<keyword evidence="3" id="KW-1185">Reference proteome</keyword>
<reference evidence="2" key="1">
    <citation type="submission" date="2022-01" db="EMBL/GenBank/DDBJ databases">
        <title>Genome sequencing of Zunongwangia sp. M21534 genome.</title>
        <authorList>
            <person name="Chen Y."/>
            <person name="Dong C."/>
            <person name="Shao Z."/>
        </authorList>
    </citation>
    <scope>NUCLEOTIDE SEQUENCE</scope>
    <source>
        <strain evidence="2">MCCC M21534</strain>
    </source>
</reference>
<gene>
    <name evidence="2" type="ORF">L1967_14800</name>
</gene>
<evidence type="ECO:0000256" key="1">
    <source>
        <dbReference type="SAM" id="Phobius"/>
    </source>
</evidence>
<evidence type="ECO:0000313" key="3">
    <source>
        <dbReference type="Proteomes" id="UP001139521"/>
    </source>
</evidence>
<keyword evidence="1" id="KW-1133">Transmembrane helix</keyword>
<dbReference type="InterPro" id="IPR025250">
    <property type="entry name" value="DUF4199"/>
</dbReference>
<dbReference type="RefSeq" id="WP_249602280.1">
    <property type="nucleotide sequence ID" value="NZ_JAKHSK010000022.1"/>
</dbReference>
<accession>A0A9X1ZXM3</accession>
<comment type="caution">
    <text evidence="2">The sequence shown here is derived from an EMBL/GenBank/DDBJ whole genome shotgun (WGS) entry which is preliminary data.</text>
</comment>
<sequence length="162" mass="18560">MKKFKVEVKWGVTFVIAQLIWIAFEKVMGWHDENIDVQGVYSLFFAVIAFLIYYAALKEKRDKYFQNEKFGWQQGFISGVILTGVITILTPLIQYFAVTVISPEYLQNMIALSEKKGMTPENAEMMHSIKMYIFMQIFNALAMGIVTGAIVALITKKTKHNS</sequence>
<keyword evidence="1" id="KW-0812">Transmembrane</keyword>
<proteinExistence type="predicted"/>
<feature type="transmembrane region" description="Helical" evidence="1">
    <location>
        <begin position="131"/>
        <end position="154"/>
    </location>
</feature>
<protein>
    <submittedName>
        <fullName evidence="2">DUF4199 domain-containing protein</fullName>
    </submittedName>
</protein>
<organism evidence="2 3">
    <name type="scientific">Zunongwangia pacifica</name>
    <dbReference type="NCBI Taxonomy" id="2911062"/>
    <lineage>
        <taxon>Bacteria</taxon>
        <taxon>Pseudomonadati</taxon>
        <taxon>Bacteroidota</taxon>
        <taxon>Flavobacteriia</taxon>
        <taxon>Flavobacteriales</taxon>
        <taxon>Flavobacteriaceae</taxon>
        <taxon>Zunongwangia</taxon>
    </lineage>
</organism>
<dbReference type="EMBL" id="JAKHSK010000022">
    <property type="protein sequence ID" value="MCL6219563.1"/>
    <property type="molecule type" value="Genomic_DNA"/>
</dbReference>